<dbReference type="PANTHER" id="PTHR24421">
    <property type="entry name" value="NITRATE/NITRITE SENSOR PROTEIN NARX-RELATED"/>
    <property type="match status" value="1"/>
</dbReference>
<keyword evidence="4" id="KW-0812">Transmembrane</keyword>
<dbReference type="InterPro" id="IPR050482">
    <property type="entry name" value="Sensor_HK_TwoCompSys"/>
</dbReference>
<feature type="transmembrane region" description="Helical" evidence="4">
    <location>
        <begin position="120"/>
        <end position="141"/>
    </location>
</feature>
<dbReference type="InterPro" id="IPR036890">
    <property type="entry name" value="HATPase_C_sf"/>
</dbReference>
<organism evidence="6 7">
    <name type="scientific">Actinokineospora globicatena</name>
    <dbReference type="NCBI Taxonomy" id="103729"/>
    <lineage>
        <taxon>Bacteria</taxon>
        <taxon>Bacillati</taxon>
        <taxon>Actinomycetota</taxon>
        <taxon>Actinomycetes</taxon>
        <taxon>Pseudonocardiales</taxon>
        <taxon>Pseudonocardiaceae</taxon>
        <taxon>Actinokineospora</taxon>
    </lineage>
</organism>
<dbReference type="GO" id="GO:0000160">
    <property type="term" value="P:phosphorelay signal transduction system"/>
    <property type="evidence" value="ECO:0007669"/>
    <property type="project" value="UniProtKB-KW"/>
</dbReference>
<keyword evidence="4" id="KW-0472">Membrane</keyword>
<proteinExistence type="predicted"/>
<keyword evidence="4" id="KW-1133">Transmembrane helix</keyword>
<feature type="domain" description="Histidine kinase/HSP90-like ATPase" evidence="5">
    <location>
        <begin position="274"/>
        <end position="337"/>
    </location>
</feature>
<reference evidence="6" key="1">
    <citation type="submission" date="2023-02" db="EMBL/GenBank/DDBJ databases">
        <title>Actinokineospora globicatena NBRC 15670.</title>
        <authorList>
            <person name="Ichikawa N."/>
            <person name="Sato H."/>
            <person name="Tonouchi N."/>
        </authorList>
    </citation>
    <scope>NUCLEOTIDE SEQUENCE</scope>
    <source>
        <strain evidence="6">NBRC 15670</strain>
    </source>
</reference>
<gene>
    <name evidence="6" type="ORF">Aglo03_04060</name>
</gene>
<evidence type="ECO:0000256" key="2">
    <source>
        <dbReference type="ARBA" id="ARBA00022777"/>
    </source>
</evidence>
<evidence type="ECO:0000313" key="7">
    <source>
        <dbReference type="Proteomes" id="UP001165042"/>
    </source>
</evidence>
<dbReference type="CDD" id="cd16917">
    <property type="entry name" value="HATPase_UhpB-NarQ-NarX-like"/>
    <property type="match status" value="1"/>
</dbReference>
<dbReference type="EMBL" id="BSSD01000001">
    <property type="protein sequence ID" value="GLW89590.1"/>
    <property type="molecule type" value="Genomic_DNA"/>
</dbReference>
<keyword evidence="6" id="KW-0067">ATP-binding</keyword>
<keyword evidence="3" id="KW-0902">Two-component regulatory system</keyword>
<accession>A0A9W6QJ17</accession>
<keyword evidence="7" id="KW-1185">Reference proteome</keyword>
<feature type="transmembrane region" description="Helical" evidence="4">
    <location>
        <begin position="45"/>
        <end position="63"/>
    </location>
</feature>
<sequence length="374" mass="39263">MGEGAAVLRLYHLGRVYTAWIRVGTVVPISVIAGLGATATTARPTAVVLTVVAASSVLYLLGLRRRWRPGFVVVDACALAVLALSTRWTIPPDWLAEGKSWLVPVITFACVAYQYHLGRLLGAVLAVAVHAALVVGTVWALPEQAPIFGVVSACWSLVVSVLARILWTLVRRGGRMADVAMAAAERTRTERRVAAGLRSDERALTNALHDTAATTLLLVGSGQIGRGAEAEAVLRDQAARDLAVLRAFGRRPPEQVDLSLALAAALPPTVEVSCPARVRLPGHVATAVVDAIGEAVRNAVRHACADRIRVEVTTGPDGFHAVVRDDGVGFDQARVPAAKRGVRESIVGRVAAVGGVVAIESGAAGTSVELRWPG</sequence>
<evidence type="ECO:0000256" key="1">
    <source>
        <dbReference type="ARBA" id="ARBA00022679"/>
    </source>
</evidence>
<feature type="transmembrane region" description="Helical" evidence="4">
    <location>
        <begin position="147"/>
        <end position="167"/>
    </location>
</feature>
<name>A0A9W6QJ17_9PSEU</name>
<evidence type="ECO:0000256" key="3">
    <source>
        <dbReference type="ARBA" id="ARBA00023012"/>
    </source>
</evidence>
<keyword evidence="1" id="KW-0808">Transferase</keyword>
<dbReference type="Proteomes" id="UP001165042">
    <property type="component" value="Unassembled WGS sequence"/>
</dbReference>
<comment type="caution">
    <text evidence="6">The sequence shown here is derived from an EMBL/GenBank/DDBJ whole genome shotgun (WGS) entry which is preliminary data.</text>
</comment>
<dbReference type="AlphaFoldDB" id="A0A9W6QJ17"/>
<evidence type="ECO:0000313" key="6">
    <source>
        <dbReference type="EMBL" id="GLW89590.1"/>
    </source>
</evidence>
<dbReference type="InterPro" id="IPR003594">
    <property type="entry name" value="HATPase_dom"/>
</dbReference>
<dbReference type="GO" id="GO:0005524">
    <property type="term" value="F:ATP binding"/>
    <property type="evidence" value="ECO:0007669"/>
    <property type="project" value="UniProtKB-KW"/>
</dbReference>
<evidence type="ECO:0000256" key="4">
    <source>
        <dbReference type="SAM" id="Phobius"/>
    </source>
</evidence>
<feature type="transmembrane region" description="Helical" evidence="4">
    <location>
        <begin position="19"/>
        <end position="39"/>
    </location>
</feature>
<keyword evidence="2" id="KW-0418">Kinase</keyword>
<dbReference type="RefSeq" id="WP_285606968.1">
    <property type="nucleotide sequence ID" value="NZ_BSSD01000001.1"/>
</dbReference>
<dbReference type="Pfam" id="PF13581">
    <property type="entry name" value="HATPase_c_2"/>
    <property type="match status" value="1"/>
</dbReference>
<feature type="transmembrane region" description="Helical" evidence="4">
    <location>
        <begin position="94"/>
        <end position="113"/>
    </location>
</feature>
<protein>
    <submittedName>
        <fullName evidence="6">ATP-binding protein</fullName>
    </submittedName>
</protein>
<feature type="transmembrane region" description="Helical" evidence="4">
    <location>
        <begin position="70"/>
        <end position="88"/>
    </location>
</feature>
<dbReference type="SUPFAM" id="SSF55874">
    <property type="entry name" value="ATPase domain of HSP90 chaperone/DNA topoisomerase II/histidine kinase"/>
    <property type="match status" value="1"/>
</dbReference>
<keyword evidence="6" id="KW-0547">Nucleotide-binding</keyword>
<evidence type="ECO:0000259" key="5">
    <source>
        <dbReference type="Pfam" id="PF13581"/>
    </source>
</evidence>
<dbReference type="Gene3D" id="3.30.565.10">
    <property type="entry name" value="Histidine kinase-like ATPase, C-terminal domain"/>
    <property type="match status" value="1"/>
</dbReference>
<dbReference type="GO" id="GO:0016301">
    <property type="term" value="F:kinase activity"/>
    <property type="evidence" value="ECO:0007669"/>
    <property type="project" value="UniProtKB-KW"/>
</dbReference>